<dbReference type="SMART" id="SM00342">
    <property type="entry name" value="HTH_ARAC"/>
    <property type="match status" value="1"/>
</dbReference>
<evidence type="ECO:0000256" key="1">
    <source>
        <dbReference type="ARBA" id="ARBA00023015"/>
    </source>
</evidence>
<dbReference type="RefSeq" id="WP_274958799.1">
    <property type="nucleotide sequence ID" value="NZ_DYWQ01000055.1"/>
</dbReference>
<dbReference type="InterPro" id="IPR020449">
    <property type="entry name" value="Tscrpt_reg_AraC-type_HTH"/>
</dbReference>
<evidence type="ECO:0000259" key="4">
    <source>
        <dbReference type="PROSITE" id="PS01124"/>
    </source>
</evidence>
<name>A0A921KKP3_9ACTN</name>
<dbReference type="Proteomes" id="UP000697330">
    <property type="component" value="Unassembled WGS sequence"/>
</dbReference>
<evidence type="ECO:0000256" key="2">
    <source>
        <dbReference type="ARBA" id="ARBA00023125"/>
    </source>
</evidence>
<comment type="caution">
    <text evidence="5">The sequence shown here is derived from an EMBL/GenBank/DDBJ whole genome shotgun (WGS) entry which is preliminary data.</text>
</comment>
<feature type="domain" description="HTH araC/xylS-type" evidence="4">
    <location>
        <begin position="171"/>
        <end position="272"/>
    </location>
</feature>
<keyword evidence="1" id="KW-0805">Transcription regulation</keyword>
<organism evidence="5 6">
    <name type="scientific">Thermophilibacter provencensis</name>
    <dbReference type="NCBI Taxonomy" id="1852386"/>
    <lineage>
        <taxon>Bacteria</taxon>
        <taxon>Bacillati</taxon>
        <taxon>Actinomycetota</taxon>
        <taxon>Coriobacteriia</taxon>
        <taxon>Coriobacteriales</taxon>
        <taxon>Atopobiaceae</taxon>
        <taxon>Thermophilibacter</taxon>
    </lineage>
</organism>
<evidence type="ECO:0000313" key="6">
    <source>
        <dbReference type="Proteomes" id="UP000697330"/>
    </source>
</evidence>
<evidence type="ECO:0000256" key="3">
    <source>
        <dbReference type="ARBA" id="ARBA00023163"/>
    </source>
</evidence>
<reference evidence="5" key="2">
    <citation type="submission" date="2021-09" db="EMBL/GenBank/DDBJ databases">
        <authorList>
            <person name="Gilroy R."/>
        </authorList>
    </citation>
    <scope>NUCLEOTIDE SEQUENCE</scope>
    <source>
        <strain evidence="5">CHK124-7917</strain>
    </source>
</reference>
<dbReference type="InterPro" id="IPR018060">
    <property type="entry name" value="HTH_AraC"/>
</dbReference>
<keyword evidence="3" id="KW-0804">Transcription</keyword>
<gene>
    <name evidence="5" type="ORF">K8U72_03625</name>
</gene>
<sequence length="275" mass="30370">MDGARIAAAVRQIVDETGRREPRAGRNVLMLAWLEGELDGLPPNPGDFDIISAAVPLDRLTGEREEGDACRKVFLALYFRTKRFVQSLMPIADEGSPLFRMLTTSATKRHPVHRVSTPEPDSELMADLFAAAAVTYVERRDGWEQVVEALGVAITALVSPVVPEEGPKGADEVLAVILQDIAARPESASLAELARRYSYSTTYLSELIHERCGMTFTELVTKQRMERAAMLLRATSLPVREVARQAGYAGTSNFYRAFRAQFGCGPAEWREAARN</sequence>
<keyword evidence="2" id="KW-0238">DNA-binding</keyword>
<dbReference type="PANTHER" id="PTHR43280:SF10">
    <property type="entry name" value="REGULATORY PROTEIN POCR"/>
    <property type="match status" value="1"/>
</dbReference>
<dbReference type="SUPFAM" id="SSF46689">
    <property type="entry name" value="Homeodomain-like"/>
    <property type="match status" value="1"/>
</dbReference>
<dbReference type="PRINTS" id="PR00032">
    <property type="entry name" value="HTHARAC"/>
</dbReference>
<dbReference type="PROSITE" id="PS01124">
    <property type="entry name" value="HTH_ARAC_FAMILY_2"/>
    <property type="match status" value="1"/>
</dbReference>
<dbReference type="GO" id="GO:0003700">
    <property type="term" value="F:DNA-binding transcription factor activity"/>
    <property type="evidence" value="ECO:0007669"/>
    <property type="project" value="InterPro"/>
</dbReference>
<dbReference type="GO" id="GO:0043565">
    <property type="term" value="F:sequence-specific DNA binding"/>
    <property type="evidence" value="ECO:0007669"/>
    <property type="project" value="InterPro"/>
</dbReference>
<proteinExistence type="predicted"/>
<accession>A0A921KKP3</accession>
<reference evidence="5" key="1">
    <citation type="journal article" date="2021" name="PeerJ">
        <title>Extensive microbial diversity within the chicken gut microbiome revealed by metagenomics and culture.</title>
        <authorList>
            <person name="Gilroy R."/>
            <person name="Ravi A."/>
            <person name="Getino M."/>
            <person name="Pursley I."/>
            <person name="Horton D.L."/>
            <person name="Alikhan N.F."/>
            <person name="Baker D."/>
            <person name="Gharbi K."/>
            <person name="Hall N."/>
            <person name="Watson M."/>
            <person name="Adriaenssens E.M."/>
            <person name="Foster-Nyarko E."/>
            <person name="Jarju S."/>
            <person name="Secka A."/>
            <person name="Antonio M."/>
            <person name="Oren A."/>
            <person name="Chaudhuri R.R."/>
            <person name="La Ragione R."/>
            <person name="Hildebrand F."/>
            <person name="Pallen M.J."/>
        </authorList>
    </citation>
    <scope>NUCLEOTIDE SEQUENCE</scope>
    <source>
        <strain evidence="5">CHK124-7917</strain>
    </source>
</reference>
<dbReference type="Pfam" id="PF12833">
    <property type="entry name" value="HTH_18"/>
    <property type="match status" value="1"/>
</dbReference>
<dbReference type="InterPro" id="IPR009057">
    <property type="entry name" value="Homeodomain-like_sf"/>
</dbReference>
<dbReference type="AlphaFoldDB" id="A0A921KKP3"/>
<dbReference type="PANTHER" id="PTHR43280">
    <property type="entry name" value="ARAC-FAMILY TRANSCRIPTIONAL REGULATOR"/>
    <property type="match status" value="1"/>
</dbReference>
<dbReference type="Gene3D" id="1.10.10.60">
    <property type="entry name" value="Homeodomain-like"/>
    <property type="match status" value="1"/>
</dbReference>
<protein>
    <submittedName>
        <fullName evidence="5">AraC family transcriptional regulator</fullName>
    </submittedName>
</protein>
<dbReference type="EMBL" id="DYWQ01000055">
    <property type="protein sequence ID" value="HJF44857.1"/>
    <property type="molecule type" value="Genomic_DNA"/>
</dbReference>
<evidence type="ECO:0000313" key="5">
    <source>
        <dbReference type="EMBL" id="HJF44857.1"/>
    </source>
</evidence>